<organism evidence="3 4">
    <name type="scientific">Frankliniella occidentalis</name>
    <name type="common">Western flower thrips</name>
    <name type="synonym">Euthrips occidentalis</name>
    <dbReference type="NCBI Taxonomy" id="133901"/>
    <lineage>
        <taxon>Eukaryota</taxon>
        <taxon>Metazoa</taxon>
        <taxon>Ecdysozoa</taxon>
        <taxon>Arthropoda</taxon>
        <taxon>Hexapoda</taxon>
        <taxon>Insecta</taxon>
        <taxon>Pterygota</taxon>
        <taxon>Neoptera</taxon>
        <taxon>Paraneoptera</taxon>
        <taxon>Thysanoptera</taxon>
        <taxon>Terebrantia</taxon>
        <taxon>Thripoidea</taxon>
        <taxon>Thripidae</taxon>
        <taxon>Frankliniella</taxon>
    </lineage>
</organism>
<dbReference type="RefSeq" id="XP_052126854.1">
    <property type="nucleotide sequence ID" value="XM_052270894.1"/>
</dbReference>
<dbReference type="GeneID" id="113208710"/>
<name>A0A9C6UFB7_FRAOC</name>
<keyword evidence="3" id="KW-1185">Reference proteome</keyword>
<reference evidence="4" key="1">
    <citation type="submission" date="2025-08" db="UniProtKB">
        <authorList>
            <consortium name="RefSeq"/>
        </authorList>
    </citation>
    <scope>IDENTIFICATION</scope>
    <source>
        <tissue evidence="4">Whole organism</tissue>
    </source>
</reference>
<keyword evidence="2" id="KW-1133">Transmembrane helix</keyword>
<gene>
    <name evidence="4" type="primary">LOC113208710</name>
</gene>
<feature type="region of interest" description="Disordered" evidence="1">
    <location>
        <begin position="41"/>
        <end position="61"/>
    </location>
</feature>
<dbReference type="KEGG" id="foc:113208710"/>
<protein>
    <submittedName>
        <fullName evidence="4">Uncharacterized protein LOC113208710</fullName>
    </submittedName>
</protein>
<evidence type="ECO:0000313" key="3">
    <source>
        <dbReference type="Proteomes" id="UP000504606"/>
    </source>
</evidence>
<proteinExistence type="predicted"/>
<accession>A0A9C6UFB7</accession>
<dbReference type="OrthoDB" id="6499973at2759"/>
<feature type="transmembrane region" description="Helical" evidence="2">
    <location>
        <begin position="185"/>
        <end position="208"/>
    </location>
</feature>
<sequence length="226" mass="24447">MLRCNTWPLHHQHAAAADGHLPNGHANGLLNGHANGFANGGIPNGLRDGGRVPSSSEDSGTEEVILAPLDAALIRRQVSQIQRLHEQNGDLYRQHRRYRRRGRQPRRKHLPADAAAAPRTIRTQIPLQTTAAAVLPVLVLAGDSAVERAADLVSGAAVRRPCSPVLALDSRKKTTLSRHYYPEGGWGWVVVTCSVVVHLLGAGLQLAWPVMQRAAADKFAVNLSHT</sequence>
<keyword evidence="2" id="KW-0812">Transmembrane</keyword>
<dbReference type="AlphaFoldDB" id="A0A9C6UFB7"/>
<dbReference type="Proteomes" id="UP000504606">
    <property type="component" value="Unplaced"/>
</dbReference>
<keyword evidence="2" id="KW-0472">Membrane</keyword>
<feature type="non-terminal residue" evidence="4">
    <location>
        <position position="226"/>
    </location>
</feature>
<evidence type="ECO:0000256" key="1">
    <source>
        <dbReference type="SAM" id="MobiDB-lite"/>
    </source>
</evidence>
<evidence type="ECO:0000313" key="4">
    <source>
        <dbReference type="RefSeq" id="XP_052126854.1"/>
    </source>
</evidence>
<evidence type="ECO:0000256" key="2">
    <source>
        <dbReference type="SAM" id="Phobius"/>
    </source>
</evidence>